<evidence type="ECO:0000313" key="3">
    <source>
        <dbReference type="Proteomes" id="UP000198287"/>
    </source>
</evidence>
<reference evidence="2 3" key="1">
    <citation type="submission" date="2015-12" db="EMBL/GenBank/DDBJ databases">
        <title>The genome of Folsomia candida.</title>
        <authorList>
            <person name="Faddeeva A."/>
            <person name="Derks M.F."/>
            <person name="Anvar Y."/>
            <person name="Smit S."/>
            <person name="Van Straalen N."/>
            <person name="Roelofs D."/>
        </authorList>
    </citation>
    <scope>NUCLEOTIDE SEQUENCE [LARGE SCALE GENOMIC DNA]</scope>
    <source>
        <strain evidence="2 3">VU population</strain>
        <tissue evidence="2">Whole body</tissue>
    </source>
</reference>
<keyword evidence="1" id="KW-0472">Membrane</keyword>
<dbReference type="EMBL" id="LNIX01000005">
    <property type="protein sequence ID" value="OXA54713.1"/>
    <property type="molecule type" value="Genomic_DNA"/>
</dbReference>
<gene>
    <name evidence="2" type="ORF">Fcan01_11217</name>
</gene>
<evidence type="ECO:0000313" key="2">
    <source>
        <dbReference type="EMBL" id="OXA54713.1"/>
    </source>
</evidence>
<dbReference type="AlphaFoldDB" id="A0A226EB08"/>
<keyword evidence="1" id="KW-1133">Transmembrane helix</keyword>
<accession>A0A226EB08</accession>
<organism evidence="2 3">
    <name type="scientific">Folsomia candida</name>
    <name type="common">Springtail</name>
    <dbReference type="NCBI Taxonomy" id="158441"/>
    <lineage>
        <taxon>Eukaryota</taxon>
        <taxon>Metazoa</taxon>
        <taxon>Ecdysozoa</taxon>
        <taxon>Arthropoda</taxon>
        <taxon>Hexapoda</taxon>
        <taxon>Collembola</taxon>
        <taxon>Entomobryomorpha</taxon>
        <taxon>Isotomoidea</taxon>
        <taxon>Isotomidae</taxon>
        <taxon>Proisotominae</taxon>
        <taxon>Folsomia</taxon>
    </lineage>
</organism>
<evidence type="ECO:0000256" key="1">
    <source>
        <dbReference type="SAM" id="Phobius"/>
    </source>
</evidence>
<proteinExistence type="predicted"/>
<name>A0A226EB08_FOLCA</name>
<keyword evidence="3" id="KW-1185">Reference proteome</keyword>
<keyword evidence="1" id="KW-0812">Transmembrane</keyword>
<protein>
    <submittedName>
        <fullName evidence="2">Uncharacterized protein</fullName>
    </submittedName>
</protein>
<feature type="transmembrane region" description="Helical" evidence="1">
    <location>
        <begin position="245"/>
        <end position="266"/>
    </location>
</feature>
<sequence>MVLKDQNVDETKASGATKRERAKVLMTWTFEFFSFSFAISRISSPFGTKKVDLNMITVDSTCYRLLSAFDPSNRDRVLPEFLAVLQNLANRYIRSSLSFSMFRDLSLFSSRHSFFPKGFSYMNVTLTYSALRRKIEGEIVQCGKTVFIGKSSEIKLEYEFLSKNYPDIKFFMSDQTVQSYPIGMSFHNALRSSVVKSFKTLNEAGILTHIEKLELSKKNINRTAAIITESTNDFNPTNIATLRGAWPTVFILAGSLIIVTIPIFIIESRRRFGQLIRNTCGMLSFRNYRKSKRVVARTVIDIAIAVCEMGK</sequence>
<comment type="caution">
    <text evidence="2">The sequence shown here is derived from an EMBL/GenBank/DDBJ whole genome shotgun (WGS) entry which is preliminary data.</text>
</comment>
<dbReference type="Proteomes" id="UP000198287">
    <property type="component" value="Unassembled WGS sequence"/>
</dbReference>